<evidence type="ECO:0000256" key="9">
    <source>
        <dbReference type="ARBA" id="ARBA00022777"/>
    </source>
</evidence>
<comment type="catalytic activity">
    <reaction evidence="1">
        <text>ATP + protein L-histidine = ADP + protein N-phospho-L-histidine.</text>
        <dbReference type="EC" id="2.7.13.3"/>
    </reaction>
</comment>
<gene>
    <name evidence="16" type="ORF">HYG86_07260</name>
</gene>
<reference evidence="16 17" key="1">
    <citation type="submission" date="2020-07" db="EMBL/GenBank/DDBJ databases">
        <title>Alkalicella. sp. LB2 genome.</title>
        <authorList>
            <person name="Postec A."/>
            <person name="Quemeneur M."/>
        </authorList>
    </citation>
    <scope>NUCLEOTIDE SEQUENCE [LARGE SCALE GENOMIC DNA]</scope>
    <source>
        <strain evidence="16 17">LB2</strain>
    </source>
</reference>
<evidence type="ECO:0000256" key="7">
    <source>
        <dbReference type="ARBA" id="ARBA00022692"/>
    </source>
</evidence>
<dbReference type="KEGG" id="acae:HYG86_07260"/>
<name>A0A7G9W7D3_ALKCA</name>
<keyword evidence="8" id="KW-0547">Nucleotide-binding</keyword>
<dbReference type="PROSITE" id="PS50109">
    <property type="entry name" value="HIS_KIN"/>
    <property type="match status" value="1"/>
</dbReference>
<feature type="transmembrane region" description="Helical" evidence="14">
    <location>
        <begin position="78"/>
        <end position="103"/>
    </location>
</feature>
<dbReference type="GO" id="GO:0071555">
    <property type="term" value="P:cell wall organization"/>
    <property type="evidence" value="ECO:0007669"/>
    <property type="project" value="InterPro"/>
</dbReference>
<proteinExistence type="predicted"/>
<dbReference type="InterPro" id="IPR003594">
    <property type="entry name" value="HATPase_dom"/>
</dbReference>
<dbReference type="Pfam" id="PF07694">
    <property type="entry name" value="5TM-5TMR_LYT"/>
    <property type="match status" value="1"/>
</dbReference>
<feature type="transmembrane region" description="Helical" evidence="14">
    <location>
        <begin position="140"/>
        <end position="160"/>
    </location>
</feature>
<dbReference type="InterPro" id="IPR036097">
    <property type="entry name" value="HisK_dim/P_sf"/>
</dbReference>
<dbReference type="PANTHER" id="PTHR43065:SF46">
    <property type="entry name" value="C4-DICARBOXYLATE TRANSPORT SENSOR PROTEIN DCTB"/>
    <property type="match status" value="1"/>
</dbReference>
<feature type="transmembrane region" description="Helical" evidence="14">
    <location>
        <begin position="109"/>
        <end position="128"/>
    </location>
</feature>
<evidence type="ECO:0000256" key="13">
    <source>
        <dbReference type="ARBA" id="ARBA00023136"/>
    </source>
</evidence>
<evidence type="ECO:0000256" key="11">
    <source>
        <dbReference type="ARBA" id="ARBA00022989"/>
    </source>
</evidence>
<protein>
    <recommendedName>
        <fullName evidence="3">histidine kinase</fullName>
        <ecNumber evidence="3">2.7.13.3</ecNumber>
    </recommendedName>
</protein>
<dbReference type="EC" id="2.7.13.3" evidence="3"/>
<dbReference type="GO" id="GO:0000155">
    <property type="term" value="F:phosphorelay sensor kinase activity"/>
    <property type="evidence" value="ECO:0007669"/>
    <property type="project" value="InterPro"/>
</dbReference>
<dbReference type="SMART" id="SM00388">
    <property type="entry name" value="HisKA"/>
    <property type="match status" value="1"/>
</dbReference>
<feature type="transmembrane region" description="Helical" evidence="14">
    <location>
        <begin position="172"/>
        <end position="194"/>
    </location>
</feature>
<keyword evidence="6" id="KW-0808">Transferase</keyword>
<dbReference type="InterPro" id="IPR005467">
    <property type="entry name" value="His_kinase_dom"/>
</dbReference>
<feature type="domain" description="Histidine kinase" evidence="15">
    <location>
        <begin position="222"/>
        <end position="429"/>
    </location>
</feature>
<dbReference type="InterPro" id="IPR004358">
    <property type="entry name" value="Sig_transdc_His_kin-like_C"/>
</dbReference>
<keyword evidence="13 14" id="KW-0472">Membrane</keyword>
<evidence type="ECO:0000256" key="4">
    <source>
        <dbReference type="ARBA" id="ARBA00022475"/>
    </source>
</evidence>
<evidence type="ECO:0000256" key="10">
    <source>
        <dbReference type="ARBA" id="ARBA00022840"/>
    </source>
</evidence>
<dbReference type="InterPro" id="IPR036890">
    <property type="entry name" value="HATPase_C_sf"/>
</dbReference>
<comment type="subcellular location">
    <subcellularLocation>
        <location evidence="2">Cell membrane</location>
        <topology evidence="2">Multi-pass membrane protein</topology>
    </subcellularLocation>
</comment>
<evidence type="ECO:0000256" key="3">
    <source>
        <dbReference type="ARBA" id="ARBA00012438"/>
    </source>
</evidence>
<dbReference type="SUPFAM" id="SSF47384">
    <property type="entry name" value="Homodimeric domain of signal transducing histidine kinase"/>
    <property type="match status" value="1"/>
</dbReference>
<dbReference type="Gene3D" id="1.10.287.130">
    <property type="match status" value="1"/>
</dbReference>
<accession>A0A7G9W7D3</accession>
<evidence type="ECO:0000256" key="1">
    <source>
        <dbReference type="ARBA" id="ARBA00000085"/>
    </source>
</evidence>
<evidence type="ECO:0000256" key="12">
    <source>
        <dbReference type="ARBA" id="ARBA00023012"/>
    </source>
</evidence>
<evidence type="ECO:0000256" key="6">
    <source>
        <dbReference type="ARBA" id="ARBA00022679"/>
    </source>
</evidence>
<keyword evidence="10 16" id="KW-0067">ATP-binding</keyword>
<dbReference type="GO" id="GO:0005524">
    <property type="term" value="F:ATP binding"/>
    <property type="evidence" value="ECO:0007669"/>
    <property type="project" value="UniProtKB-KW"/>
</dbReference>
<dbReference type="Pfam" id="PF00512">
    <property type="entry name" value="HisKA"/>
    <property type="match status" value="1"/>
</dbReference>
<keyword evidence="5" id="KW-0597">Phosphoprotein</keyword>
<evidence type="ECO:0000256" key="14">
    <source>
        <dbReference type="SAM" id="Phobius"/>
    </source>
</evidence>
<keyword evidence="9" id="KW-0418">Kinase</keyword>
<evidence type="ECO:0000259" key="15">
    <source>
        <dbReference type="PROSITE" id="PS50109"/>
    </source>
</evidence>
<dbReference type="InterPro" id="IPR011620">
    <property type="entry name" value="Sig_transdc_His_kinase_LytS_TM"/>
</dbReference>
<evidence type="ECO:0000256" key="2">
    <source>
        <dbReference type="ARBA" id="ARBA00004651"/>
    </source>
</evidence>
<feature type="transmembrane region" description="Helical" evidence="14">
    <location>
        <begin position="9"/>
        <end position="27"/>
    </location>
</feature>
<evidence type="ECO:0000256" key="8">
    <source>
        <dbReference type="ARBA" id="ARBA00022741"/>
    </source>
</evidence>
<keyword evidence="17" id="KW-1185">Reference proteome</keyword>
<dbReference type="Proteomes" id="UP000516160">
    <property type="component" value="Chromosome"/>
</dbReference>
<dbReference type="PANTHER" id="PTHR43065">
    <property type="entry name" value="SENSOR HISTIDINE KINASE"/>
    <property type="match status" value="1"/>
</dbReference>
<evidence type="ECO:0000256" key="5">
    <source>
        <dbReference type="ARBA" id="ARBA00022553"/>
    </source>
</evidence>
<dbReference type="EMBL" id="CP058559">
    <property type="protein sequence ID" value="QNO14595.1"/>
    <property type="molecule type" value="Genomic_DNA"/>
</dbReference>
<dbReference type="PRINTS" id="PR00344">
    <property type="entry name" value="BCTRLSENSOR"/>
</dbReference>
<evidence type="ECO:0000313" key="16">
    <source>
        <dbReference type="EMBL" id="QNO14595.1"/>
    </source>
</evidence>
<dbReference type="SUPFAM" id="SSF55874">
    <property type="entry name" value="ATPase domain of HSP90 chaperone/DNA topoisomerase II/histidine kinase"/>
    <property type="match status" value="1"/>
</dbReference>
<dbReference type="Gene3D" id="3.30.565.10">
    <property type="entry name" value="Histidine kinase-like ATPase, C-terminal domain"/>
    <property type="match status" value="1"/>
</dbReference>
<dbReference type="AlphaFoldDB" id="A0A7G9W7D3"/>
<dbReference type="CDD" id="cd00082">
    <property type="entry name" value="HisKA"/>
    <property type="match status" value="1"/>
</dbReference>
<keyword evidence="11 14" id="KW-1133">Transmembrane helix</keyword>
<feature type="transmembrane region" description="Helical" evidence="14">
    <location>
        <begin position="47"/>
        <end position="66"/>
    </location>
</feature>
<organism evidence="16 17">
    <name type="scientific">Alkalicella caledoniensis</name>
    <dbReference type="NCBI Taxonomy" id="2731377"/>
    <lineage>
        <taxon>Bacteria</taxon>
        <taxon>Bacillati</taxon>
        <taxon>Bacillota</taxon>
        <taxon>Clostridia</taxon>
        <taxon>Eubacteriales</taxon>
        <taxon>Proteinivoracaceae</taxon>
        <taxon>Alkalicella</taxon>
    </lineage>
</organism>
<sequence length="430" mass="48604">MTYSEIDEIVRGLLLNSSLIFLPLFIYESLVLDRKGYRSLKITHIELSLLVSISIILAMTFPIPLFDGHIFDLRLIPMLIAGFYGGKMSIFVSFTVMFIYRLYLSGDGLYTMLAVYTFVVLISLYISPKFKDYHRKQKKLIAFYISSVALIIMFLSTYLVNMNKADFSITGLINFFVIYYISTVIALYMAIGLMEGFIEKNDMRTELQRSERLNSVGELGASLAHEVRNPLTAAKGFIQLLSLYPNLESNKQKEYLETAVNEIDRAEQVISDFLSMAKPYIEKEEVINVSLLMDSIRNIMSSYALMKGITIEKNLDFGCYLYTDKNKLTQVLVNIVKNGIEATESGGKITLKNYKDNKNLIIEITDTGIGMTKEEISRLGTPFYSLKSQGTGLGLMKSYRFIEVIGGKIRISSEKGKGTTFTIKIPHGGK</sequence>
<keyword evidence="12" id="KW-0902">Two-component regulatory system</keyword>
<keyword evidence="7 14" id="KW-0812">Transmembrane</keyword>
<dbReference type="GO" id="GO:0005886">
    <property type="term" value="C:plasma membrane"/>
    <property type="evidence" value="ECO:0007669"/>
    <property type="project" value="UniProtKB-SubCell"/>
</dbReference>
<evidence type="ECO:0000313" key="17">
    <source>
        <dbReference type="Proteomes" id="UP000516160"/>
    </source>
</evidence>
<dbReference type="RefSeq" id="WP_213168421.1">
    <property type="nucleotide sequence ID" value="NZ_CP058559.1"/>
</dbReference>
<dbReference type="Pfam" id="PF02518">
    <property type="entry name" value="HATPase_c"/>
    <property type="match status" value="1"/>
</dbReference>
<dbReference type="SMART" id="SM00387">
    <property type="entry name" value="HATPase_c"/>
    <property type="match status" value="1"/>
</dbReference>
<keyword evidence="4" id="KW-1003">Cell membrane</keyword>
<dbReference type="InterPro" id="IPR003661">
    <property type="entry name" value="HisK_dim/P_dom"/>
</dbReference>